<dbReference type="EMBL" id="NOWI01000005">
    <property type="protein sequence ID" value="RFT44587.1"/>
    <property type="molecule type" value="Genomic_DNA"/>
</dbReference>
<protein>
    <recommendedName>
        <fullName evidence="14">Polyketide synthase</fullName>
    </recommendedName>
</protein>
<dbReference type="Pfam" id="PF22621">
    <property type="entry name" value="CurL-like_PKS_C"/>
    <property type="match status" value="2"/>
</dbReference>
<feature type="domain" description="Carrier" evidence="9">
    <location>
        <begin position="2705"/>
        <end position="2778"/>
    </location>
</feature>
<feature type="region of interest" description="C-terminal hotdog fold" evidence="8">
    <location>
        <begin position="3527"/>
        <end position="3663"/>
    </location>
</feature>
<evidence type="ECO:0000256" key="1">
    <source>
        <dbReference type="ARBA" id="ARBA00004496"/>
    </source>
</evidence>
<dbReference type="SUPFAM" id="SSF51735">
    <property type="entry name" value="NAD(P)-binding Rossmann-fold domains"/>
    <property type="match status" value="2"/>
</dbReference>
<evidence type="ECO:0008006" key="14">
    <source>
        <dbReference type="Google" id="ProtNLM"/>
    </source>
</evidence>
<dbReference type="Gene3D" id="1.10.1240.100">
    <property type="match status" value="3"/>
</dbReference>
<comment type="pathway">
    <text evidence="2">Antibiotic biosynthesis.</text>
</comment>
<feature type="domain" description="Ketosynthase family 3 (KS3)" evidence="10">
    <location>
        <begin position="1397"/>
        <end position="1815"/>
    </location>
</feature>
<dbReference type="SMART" id="SM00825">
    <property type="entry name" value="PKS_KS"/>
    <property type="match status" value="3"/>
</dbReference>
<evidence type="ECO:0000313" key="13">
    <source>
        <dbReference type="Proteomes" id="UP000259211"/>
    </source>
</evidence>
<dbReference type="GO" id="GO:0004312">
    <property type="term" value="F:fatty acid synthase activity"/>
    <property type="evidence" value="ECO:0007669"/>
    <property type="project" value="TreeGrafter"/>
</dbReference>
<name>A0A3E2DGP0_9ACTN</name>
<dbReference type="InterPro" id="IPR050091">
    <property type="entry name" value="PKS_NRPS_Biosynth_Enz"/>
</dbReference>
<dbReference type="SMART" id="SM00823">
    <property type="entry name" value="PKS_PP"/>
    <property type="match status" value="2"/>
</dbReference>
<dbReference type="Pfam" id="PF02801">
    <property type="entry name" value="Ketoacyl-synt_C"/>
    <property type="match status" value="3"/>
</dbReference>
<dbReference type="InterPro" id="IPR014031">
    <property type="entry name" value="Ketoacyl_synth_C"/>
</dbReference>
<evidence type="ECO:0000256" key="8">
    <source>
        <dbReference type="PROSITE-ProRule" id="PRU01363"/>
    </source>
</evidence>
<dbReference type="InterPro" id="IPR020807">
    <property type="entry name" value="PKS_DH"/>
</dbReference>
<dbReference type="InterPro" id="IPR054514">
    <property type="entry name" value="RhiE-like_linker"/>
</dbReference>
<dbReference type="GO" id="GO:0005737">
    <property type="term" value="C:cytoplasm"/>
    <property type="evidence" value="ECO:0007669"/>
    <property type="project" value="UniProtKB-SubCell"/>
</dbReference>
<dbReference type="InterPro" id="IPR006162">
    <property type="entry name" value="Ppantetheine_attach_site"/>
</dbReference>
<evidence type="ECO:0000256" key="4">
    <source>
        <dbReference type="ARBA" id="ARBA00022490"/>
    </source>
</evidence>
<evidence type="ECO:0000313" key="12">
    <source>
        <dbReference type="EMBL" id="RFT44587.1"/>
    </source>
</evidence>
<evidence type="ECO:0000256" key="2">
    <source>
        <dbReference type="ARBA" id="ARBA00004792"/>
    </source>
</evidence>
<dbReference type="FunFam" id="3.40.47.10:FF:000019">
    <property type="entry name" value="Polyketide synthase type I"/>
    <property type="match status" value="1"/>
</dbReference>
<dbReference type="GO" id="GO:0004315">
    <property type="term" value="F:3-oxoacyl-[acyl-carrier-protein] synthase activity"/>
    <property type="evidence" value="ECO:0007669"/>
    <property type="project" value="InterPro"/>
</dbReference>
<dbReference type="Pfam" id="PF14765">
    <property type="entry name" value="PS-DH"/>
    <property type="match status" value="3"/>
</dbReference>
<feature type="region of interest" description="C-terminal hotdog fold" evidence="8">
    <location>
        <begin position="2115"/>
        <end position="2258"/>
    </location>
</feature>
<dbReference type="InterPro" id="IPR049552">
    <property type="entry name" value="PKS_DH_N"/>
</dbReference>
<dbReference type="PROSITE" id="PS00012">
    <property type="entry name" value="PHOSPHOPANTETHEINE"/>
    <property type="match status" value="1"/>
</dbReference>
<dbReference type="Pfam" id="PF00550">
    <property type="entry name" value="PP-binding"/>
    <property type="match status" value="2"/>
</dbReference>
<dbReference type="InterPro" id="IPR049551">
    <property type="entry name" value="PKS_DH_C"/>
</dbReference>
<dbReference type="PROSITE" id="PS52019">
    <property type="entry name" value="PKS_MFAS_DH"/>
    <property type="match status" value="2"/>
</dbReference>
<dbReference type="GO" id="GO:0006633">
    <property type="term" value="P:fatty acid biosynthetic process"/>
    <property type="evidence" value="ECO:0007669"/>
    <property type="project" value="InterPro"/>
</dbReference>
<dbReference type="SMART" id="SM00826">
    <property type="entry name" value="PKS_DH"/>
    <property type="match status" value="2"/>
</dbReference>
<dbReference type="PROSITE" id="PS50075">
    <property type="entry name" value="CARRIER"/>
    <property type="match status" value="2"/>
</dbReference>
<evidence type="ECO:0000256" key="3">
    <source>
        <dbReference type="ARBA" id="ARBA00022450"/>
    </source>
</evidence>
<dbReference type="PROSITE" id="PS52004">
    <property type="entry name" value="KS3_2"/>
    <property type="match status" value="3"/>
</dbReference>
<evidence type="ECO:0000256" key="5">
    <source>
        <dbReference type="ARBA" id="ARBA00022553"/>
    </source>
</evidence>
<keyword evidence="6" id="KW-0808">Transferase</keyword>
<dbReference type="Gene3D" id="3.10.129.110">
    <property type="entry name" value="Polyketide synthase dehydratase"/>
    <property type="match status" value="3"/>
</dbReference>
<reference evidence="12 13" key="1">
    <citation type="submission" date="2017-07" db="EMBL/GenBank/DDBJ databases">
        <authorList>
            <person name="Sun Z.S."/>
            <person name="Albrecht U."/>
            <person name="Echele G."/>
            <person name="Lee C.C."/>
        </authorList>
    </citation>
    <scope>NUCLEOTIDE SEQUENCE [LARGE SCALE GENOMIC DNA]</scope>
    <source>
        <strain evidence="12 13">P16-029</strain>
    </source>
</reference>
<gene>
    <name evidence="12" type="ORF">CHT91_07145</name>
</gene>
<evidence type="ECO:0000259" key="11">
    <source>
        <dbReference type="PROSITE" id="PS52019"/>
    </source>
</evidence>
<sequence>MNLTSRADVLAALREHRIDPQQARLLLQQLDSVPTQQEEYETSVNSVTRSDSIAIIGMSGRYASAANLEEYWDLIANGRDGVRALPARFAGASVDEVATPRIGYLDDVDAFDPAYFQVPYAEARAIDPQHRLFMQEGARALQDAGYSRARVSGRRCGVYLGLANGDYLILADREGSTGATVTSSSNAIAAGRVSYFYDLKGPALTLDTACSSSLVALHLAVAALRAGEIDMAVVGGAATYLSVDGLADMAAAGMLSPTGACRAFSDDADGFVPGEGAGAVVLRRLADAEADGDHIHAVILGSGINQDGRTNGITAPNLASQRALVQEIYERGQIDPRGITYAEMHGTGTVLGDPIELEALAGAFRTWTSDTGFCTIGSVKSNVGHTSAAAGMASLQKIVLCMQHGEFVPTLHAGTLNHHFDFAQSPFVVGTERRPWLSDGPRRAAVSSFGFSGTNAHAVVEEYVPKSIRREPMADSALLVLSAHQESQLREMARVLAEALERDASLDLRDVALTLQRGRDALPERAATVASDRQDAIRLLHGFAVGDSSGWHRGRATRARRDDSSETSTLGELASAWVDGQTLAWDRFEQTQEGRTVSLPPYPFEQVPLWFEPGGKHRGGPAETTHVIRLETDDWRLREHRINGVGVLPGAASAELLWQWLAQQGKHTALSDIVWSHPLTSSGQPLTLRLTQDGAGALTIATDDGTCVSARRTSWREPFQSLVPAENTFSVPALRGVAPGVEYGPRFGLLRDVRVTDDAAIGNLAVTGEADWAGILDSAWQAVGPLLPVDHSYVPLTADRIDVWGSPDRARRVYVARSSQDSASFNVDIIGEGGELLLATQGLTFAALDGRDFDKMAFVMTWRDRPLFASTRTRVALLNQDFDSALWTGAVDLGTPTDCDGACWVLPTREENASDALETVGLCHTTLMSLLADREATRRLIVVDTSGGTSATAAAVSGYLKTVRLETSMKTTLLSVTNLDEAPAAVAAEIAADDIQVCVRDGLRQVAEFAESEIPESEWGAETALVVGGSSGVGALIAAAVVEAGGRAAILSRSGEPAQLPSWASAAPDRVLYLRGDVTSREDVSCAVAEIHERWGALDAVYHAAAVLSDSMLRGITAEQLSAVWGPKAVGFEVLDEILADEPLRHFTVCSSLSAWIGNPGQAAYCAANAYVDGAVHHREKLRRAGERHGQSVSIAWPYWADGGMRISDEAIAALKRDLGMIPLPRAIGVGLFPSLIATGQPAIACGVGSAGGMRKALISGQDQPSALEQTVAVQGHALAVAAAQMIREAICEGTGTPEERVRLDDSFEDLGLDSIVIMTVTRKLETRFGSLPKTLFFEHVTIEELAYTLATKYPAVCGELEESVAANIPLAGPAVSAVTPVRCSDRIDEGQVGPQTRDIAIIGMSGRFPGGDSLDEFWNSLRQGRDCITEIPSGRWDHRRYTGKPGEPGKTPARWGGFINDVDKFDPLFFGISPAEADFMDPQARLFLQECWHACEDAGYTRKALSREKVGVFVGVMYGHYGLLRGSIDGHSVPVPSSFAAIANRVSHALDLHGPTIALDTMCSSSLTALHLAINSIRSGESDLALAGGVNLTIHPDKLVLLSQGKFASLDGRCRAFGQGGTGYVPGEGVGAFLLKPLASAIDDGDHIWGVIRGSAINAGGHAGGFTVPSTAAQADVIRAALADGHVDPGTVSYVEAHGTGTELGDPIEVRGLAEVFGPSHLAQPCLVGSVKSNIGHCESAAGVASLVKVLLQMRHRTLVPSLHADPLNSYIDFEQAHVEVVRSEKPWDAPMPLRAGISSFGAGGANAHLVVEEAPEGTPRGGEPAHPMVVVLSARDEERLENVIDEFVNAAQKTPDLRLSDVAFTLQTGREALPQRCAIVTADLADAVSQLVAFRSGMPSQVMTGRAARAQSSLERDPSAPDEALALLAEGDLHQIARRWVEGLAIDWSAMWQGDRPRRVSLPGYPFSRETCWVTPPKEASARLHPLVHENCSTLEGVAFRTHLDPREPLLRDHLVSGTAILPGAVMIEMLHAAGCLSFSQPVTLSGIVFSRPCPAAEATDLTIHVEPRGDRAHIRITSAHDQNEVEYCDAMVEPELHNNRAVCAAVLSPGERRTIPVEELYSALVEAGLEYGATLRTVRSVQVNATESVATVRRNVVLEGTLLDPAMIDGALQSTWAFLQQSEDGCAGQKLPFAIQRVEILADTLPDSVTVVSTAAANTPTDESGVDIAVCNDQGEILVNMLGVRFHAVDAVERPEVVLLVPTWQSVSMPDHSGTDNPPHRILFTTYEELCYETPEVDATLLYTGSARDTEFMTAATQVTRVLREADGRNGDTLVQLVVSEDSMLAGLFPLLRTVAAEEGFDAQLMLCPPATDPAVIAAWSREEARVQRPDQVVRRTEHAREVESLSEFVRPVAPDVAVDGVWLISGGAGGVGRLIAEDLAFRARRHGSIVRLILLGRRNSSPDIEEFTGRLTGGGVVCTYESVDITDAAAVRALVVRVSAEHGAVTDVIHAAGVVHDGLHAAKSEETIQKVLAPKVLGTLALHDAVADQPLRSFMLCSSLAASIANPGQADYAAANGFEDSFALWRAAAVRRGEARGHSVSVGWPLWAHAGMGLAPAAAARMTAQTGLVPLPTETALDLFHALRLQSPARVLPLIGDPTRIRSFVARARRNGDDPQETESGNQGVANEQLVMGARDSISSDDLAEKLRDILADLIRVDRRRLDLDEPLEAYGVDSVVIIDFAERLRPTMGRVSKSVFFDSRSLRELAQHLMVSHPEGSASLVGSAAIQPDTSSTPMEVSAVTVASGVVVEATDSRQTGESTSPEQFAIVGMAGRYPKASNVAEFWDNLWHGRDSIDRIPSSRWQQWGAPVYPDDFGLGWAGMLEDADCFDDRFFAVAPSEAEVMDPQERILLECAHHAIEDSGHRPDNLAGRQADGSLAVGVYVGAMYSEYQLYGAQSQMGSNGYALNGVPAALSNRISYTYGFGGPSMTVDSMCSSSLTALHVACQALRRGDCEVALVGGVNLSVHPNKFRLLRASGFTSPHGRCKAFSADAAGYVPSEGVGVLVVKPLAQALADGDHVYGVVAATSLGHGGRSNGFTVPRPAAQAHVVNEALLQAGLSGADVDYVEAHGTGTRLGDPLEIDALFRALGAERSQPCLVGSVKSNIGHCESAAGMASVTKVLLQMQHETLVPSIHADELNPDIEWESVGMEVVRELRPWPSNRRRVAGVSAFGAGGSNAHVILTSAPVVQEEYSPNCDVVELPLSACRPGDLAAIARQLQEWLRGKQLTSTELADVAYTYQVGRMPLEHRVLLVAHDQQELECALASVSRGSTSSSQPVSLEGQAWLAGESVAWQFDPQRRRISLPGYPFARRRHWRPEPWTQVQAAQEVTLVPVHALVHRNVSSMFTQCYESDFGPDTPVVADHRVQGVPVLAGAASLELMAVATGLGLEAPVTRFTHVAWSSLVSLAEPVTLQTSLVPEVDGLAVDVRFGATVAASAIADLDDESPSLERIDLDALRRRCGSPAPADAVISRLEALGLTHGQSYRQLVACSAASDEVLAVIGSTAGDGHPSLAAMLNAAFECCVLLGREPGLWLPFAADSVRFAAMDLPAQIYAHVRRRVTSSTAFVADVALANESGDVLVRVDGLALREVKETSHV</sequence>
<feature type="region of interest" description="N-terminal hotdog fold" evidence="8">
    <location>
        <begin position="1987"/>
        <end position="2102"/>
    </location>
</feature>
<dbReference type="InterPro" id="IPR020806">
    <property type="entry name" value="PKS_PP-bd"/>
</dbReference>
<dbReference type="InterPro" id="IPR036291">
    <property type="entry name" value="NAD(P)-bd_dom_sf"/>
</dbReference>
<dbReference type="PANTHER" id="PTHR43775:SF37">
    <property type="entry name" value="SI:DKEY-61P9.11"/>
    <property type="match status" value="1"/>
</dbReference>
<keyword evidence="4" id="KW-0963">Cytoplasm</keyword>
<keyword evidence="3" id="KW-0596">Phosphopantetheine</keyword>
<dbReference type="InterPro" id="IPR009081">
    <property type="entry name" value="PP-bd_ACP"/>
</dbReference>
<organism evidence="12 13">
    <name type="scientific">Cutibacterium avidum</name>
    <dbReference type="NCBI Taxonomy" id="33010"/>
    <lineage>
        <taxon>Bacteria</taxon>
        <taxon>Bacillati</taxon>
        <taxon>Actinomycetota</taxon>
        <taxon>Actinomycetes</taxon>
        <taxon>Propionibacteriales</taxon>
        <taxon>Propionibacteriaceae</taxon>
        <taxon>Cutibacterium</taxon>
    </lineage>
</organism>
<dbReference type="InterPro" id="IPR016039">
    <property type="entry name" value="Thiolase-like"/>
</dbReference>
<comment type="caution">
    <text evidence="12">The sequence shown here is derived from an EMBL/GenBank/DDBJ whole genome shotgun (WGS) entry which is preliminary data.</text>
</comment>
<dbReference type="PANTHER" id="PTHR43775">
    <property type="entry name" value="FATTY ACID SYNTHASE"/>
    <property type="match status" value="1"/>
</dbReference>
<feature type="region of interest" description="N-terminal hotdog fold" evidence="8">
    <location>
        <begin position="3400"/>
        <end position="3514"/>
    </location>
</feature>
<feature type="domain" description="Carrier" evidence="9">
    <location>
        <begin position="1278"/>
        <end position="1354"/>
    </location>
</feature>
<dbReference type="InterPro" id="IPR049900">
    <property type="entry name" value="PKS_mFAS_DH"/>
</dbReference>
<dbReference type="InterPro" id="IPR057326">
    <property type="entry name" value="KR_dom"/>
</dbReference>
<dbReference type="RefSeq" id="WP_117189358.1">
    <property type="nucleotide sequence ID" value="NZ_NOWI01000005.1"/>
</dbReference>
<comment type="caution">
    <text evidence="8">Lacks conserved residue(s) required for the propagation of feature annotation.</text>
</comment>
<dbReference type="Proteomes" id="UP000259211">
    <property type="component" value="Unassembled WGS sequence"/>
</dbReference>
<feature type="active site" description="Proton donor; for dehydratase activity" evidence="8">
    <location>
        <position position="2172"/>
    </location>
</feature>
<feature type="domain" description="PKS/mFAS DH" evidence="11">
    <location>
        <begin position="1987"/>
        <end position="2258"/>
    </location>
</feature>
<dbReference type="InterPro" id="IPR036736">
    <property type="entry name" value="ACP-like_sf"/>
</dbReference>
<dbReference type="InterPro" id="IPR014030">
    <property type="entry name" value="Ketoacyl_synth_N"/>
</dbReference>
<evidence type="ECO:0000256" key="6">
    <source>
        <dbReference type="ARBA" id="ARBA00022679"/>
    </source>
</evidence>
<feature type="domain" description="PKS/mFAS DH" evidence="11">
    <location>
        <begin position="3400"/>
        <end position="3663"/>
    </location>
</feature>
<dbReference type="Gene3D" id="1.10.1200.10">
    <property type="entry name" value="ACP-like"/>
    <property type="match status" value="2"/>
</dbReference>
<keyword evidence="5" id="KW-0597">Phosphoprotein</keyword>
<evidence type="ECO:0000259" key="10">
    <source>
        <dbReference type="PROSITE" id="PS52004"/>
    </source>
</evidence>
<accession>A0A3E2DGP0</accession>
<dbReference type="SMART" id="SM00822">
    <property type="entry name" value="PKS_KR"/>
    <property type="match status" value="2"/>
</dbReference>
<dbReference type="Pfam" id="PF21089">
    <property type="entry name" value="PKS_DH_N"/>
    <property type="match status" value="3"/>
</dbReference>
<dbReference type="Gene3D" id="3.40.50.720">
    <property type="entry name" value="NAD(P)-binding Rossmann-like Domain"/>
    <property type="match status" value="2"/>
</dbReference>
<dbReference type="CDD" id="cd08953">
    <property type="entry name" value="KR_2_SDR_x"/>
    <property type="match status" value="1"/>
</dbReference>
<dbReference type="InterPro" id="IPR013968">
    <property type="entry name" value="PKS_KR"/>
</dbReference>
<feature type="domain" description="Ketosynthase family 3 (KS3)" evidence="10">
    <location>
        <begin position="2827"/>
        <end position="3249"/>
    </location>
</feature>
<dbReference type="Pfam" id="PF00109">
    <property type="entry name" value="ketoacyl-synt"/>
    <property type="match status" value="3"/>
</dbReference>
<dbReference type="Gene3D" id="3.40.47.10">
    <property type="match status" value="3"/>
</dbReference>
<dbReference type="SMART" id="SM01294">
    <property type="entry name" value="PKS_PP_betabranch"/>
    <property type="match status" value="1"/>
</dbReference>
<feature type="active site" description="Proton acceptor; for dehydratase activity" evidence="8">
    <location>
        <position position="2016"/>
    </location>
</feature>
<keyword evidence="7" id="KW-0677">Repeat</keyword>
<dbReference type="SUPFAM" id="SSF53901">
    <property type="entry name" value="Thiolase-like"/>
    <property type="match status" value="3"/>
</dbReference>
<dbReference type="InterPro" id="IPR042104">
    <property type="entry name" value="PKS_dehydratase_sf"/>
</dbReference>
<evidence type="ECO:0000259" key="9">
    <source>
        <dbReference type="PROSITE" id="PS50075"/>
    </source>
</evidence>
<comment type="subcellular location">
    <subcellularLocation>
        <location evidence="1">Cytoplasm</location>
    </subcellularLocation>
</comment>
<proteinExistence type="predicted"/>
<dbReference type="Pfam" id="PF22336">
    <property type="entry name" value="RhiE-like_linker"/>
    <property type="match status" value="1"/>
</dbReference>
<feature type="domain" description="Ketosynthase family 3 (KS3)" evidence="10">
    <location>
        <begin position="50"/>
        <end position="462"/>
    </location>
</feature>
<dbReference type="GO" id="GO:0031177">
    <property type="term" value="F:phosphopantetheine binding"/>
    <property type="evidence" value="ECO:0007669"/>
    <property type="project" value="InterPro"/>
</dbReference>
<dbReference type="PROSITE" id="PS00606">
    <property type="entry name" value="KS3_1"/>
    <property type="match status" value="1"/>
</dbReference>
<dbReference type="Pfam" id="PF08659">
    <property type="entry name" value="KR"/>
    <property type="match status" value="2"/>
</dbReference>
<dbReference type="InterPro" id="IPR018201">
    <property type="entry name" value="Ketoacyl_synth_AS"/>
</dbReference>
<dbReference type="InterPro" id="IPR020841">
    <property type="entry name" value="PKS_Beta-ketoAc_synthase_dom"/>
</dbReference>
<evidence type="ECO:0000256" key="7">
    <source>
        <dbReference type="ARBA" id="ARBA00022737"/>
    </source>
</evidence>
<dbReference type="SUPFAM" id="SSF47336">
    <property type="entry name" value="ACP-like"/>
    <property type="match status" value="2"/>
</dbReference>
<dbReference type="CDD" id="cd00833">
    <property type="entry name" value="PKS"/>
    <property type="match status" value="3"/>
</dbReference>